<keyword evidence="5 10" id="KW-0548">Nucleotidyltransferase</keyword>
<dbReference type="Gene3D" id="1.10.287.280">
    <property type="match status" value="1"/>
</dbReference>
<comment type="subcellular location">
    <subcellularLocation>
        <location evidence="1">Mitochondrion</location>
    </subcellularLocation>
</comment>
<evidence type="ECO:0000256" key="8">
    <source>
        <dbReference type="ARBA" id="ARBA00023163"/>
    </source>
</evidence>
<comment type="catalytic activity">
    <reaction evidence="9 10">
        <text>RNA(n) + a ribonucleoside 5'-triphosphate = RNA(n+1) + diphosphate</text>
        <dbReference type="Rhea" id="RHEA:21248"/>
        <dbReference type="Rhea" id="RHEA-COMP:14527"/>
        <dbReference type="Rhea" id="RHEA-COMP:17342"/>
        <dbReference type="ChEBI" id="CHEBI:33019"/>
        <dbReference type="ChEBI" id="CHEBI:61557"/>
        <dbReference type="ChEBI" id="CHEBI:140395"/>
        <dbReference type="EC" id="2.7.7.6"/>
    </reaction>
</comment>
<dbReference type="InterPro" id="IPR029262">
    <property type="entry name" value="RPOL_N"/>
</dbReference>
<dbReference type="InterPro" id="IPR024075">
    <property type="entry name" value="DNA-dir_RNA_pol_helix_hairp_sf"/>
</dbReference>
<keyword evidence="8 10" id="KW-0804">Transcription</keyword>
<dbReference type="FunFam" id="1.10.287.280:FF:000001">
    <property type="entry name" value="DNA-directed RNA polymerase"/>
    <property type="match status" value="1"/>
</dbReference>
<proteinExistence type="inferred from homology"/>
<dbReference type="GO" id="GO:0003899">
    <property type="term" value="F:DNA-directed RNA polymerase activity"/>
    <property type="evidence" value="ECO:0007669"/>
    <property type="project" value="UniProtKB-EC"/>
</dbReference>
<dbReference type="GO" id="GO:0001018">
    <property type="term" value="F:mitochondrial promoter sequence-specific DNA binding"/>
    <property type="evidence" value="ECO:0007669"/>
    <property type="project" value="TreeGrafter"/>
</dbReference>
<evidence type="ECO:0000313" key="14">
    <source>
        <dbReference type="Proteomes" id="UP000199727"/>
    </source>
</evidence>
<dbReference type="Gene3D" id="1.10.150.20">
    <property type="entry name" value="5' to 3' exonuclease, C-terminal subdomain"/>
    <property type="match status" value="1"/>
</dbReference>
<dbReference type="Gene3D" id="1.10.1320.10">
    <property type="entry name" value="DNA-directed RNA polymerase, N-terminal domain"/>
    <property type="match status" value="1"/>
</dbReference>
<reference evidence="13 14" key="1">
    <citation type="submission" date="2017-06" db="EMBL/GenBank/DDBJ databases">
        <title>Global population genomics of the pathogenic fungus Cryptococcus neoformans var. grubii.</title>
        <authorList>
            <person name="Cuomo C."/>
            <person name="Litvintseva A."/>
            <person name="Chen Y."/>
            <person name="Young S."/>
            <person name="Zeng Q."/>
            <person name="Chapman S."/>
            <person name="Gujja S."/>
            <person name="Saif S."/>
            <person name="Birren B."/>
        </authorList>
    </citation>
    <scope>NUCLEOTIDE SEQUENCE [LARGE SCALE GENOMIC DNA]</scope>
    <source>
        <strain evidence="13 14">Tu259-1</strain>
    </source>
</reference>
<protein>
    <recommendedName>
        <fullName evidence="10">DNA-directed RNA polymerase</fullName>
        <ecNumber evidence="10">2.7.7.6</ecNumber>
    </recommendedName>
</protein>
<evidence type="ECO:0000259" key="12">
    <source>
        <dbReference type="SMART" id="SM01311"/>
    </source>
</evidence>
<comment type="caution">
    <text evidence="13">The sequence shown here is derived from an EMBL/GenBank/DDBJ whole genome shotgun (WGS) entry which is preliminary data.</text>
</comment>
<feature type="domain" description="DNA-directed RNA polymerase N-terminal" evidence="12">
    <location>
        <begin position="317"/>
        <end position="669"/>
    </location>
</feature>
<dbReference type="InterPro" id="IPR002092">
    <property type="entry name" value="DNA-dir_Rpol_phage-type"/>
</dbReference>
<dbReference type="FunFam" id="1.10.287.260:FF:000001">
    <property type="entry name" value="DNA-directed RNA polymerase"/>
    <property type="match status" value="1"/>
</dbReference>
<accession>A0A854QEG6</accession>
<evidence type="ECO:0000256" key="1">
    <source>
        <dbReference type="ARBA" id="ARBA00004173"/>
    </source>
</evidence>
<dbReference type="Proteomes" id="UP000199727">
    <property type="component" value="Unassembled WGS sequence"/>
</dbReference>
<evidence type="ECO:0000256" key="6">
    <source>
        <dbReference type="ARBA" id="ARBA00022946"/>
    </source>
</evidence>
<dbReference type="Pfam" id="PF14700">
    <property type="entry name" value="RPOL_N"/>
    <property type="match status" value="1"/>
</dbReference>
<dbReference type="OrthoDB" id="276422at2759"/>
<comment type="similarity">
    <text evidence="2 10">Belongs to the phage and mitochondrial RNA polymerase family.</text>
</comment>
<feature type="region of interest" description="Disordered" evidence="11">
    <location>
        <begin position="19"/>
        <end position="48"/>
    </location>
</feature>
<evidence type="ECO:0000256" key="2">
    <source>
        <dbReference type="ARBA" id="ARBA00009493"/>
    </source>
</evidence>
<keyword evidence="4 10" id="KW-0808">Transferase</keyword>
<dbReference type="SUPFAM" id="SSF56672">
    <property type="entry name" value="DNA/RNA polymerases"/>
    <property type="match status" value="1"/>
</dbReference>
<dbReference type="PANTHER" id="PTHR10102:SF0">
    <property type="entry name" value="DNA-DIRECTED RNA POLYMERASE, MITOCHONDRIAL"/>
    <property type="match status" value="1"/>
</dbReference>
<evidence type="ECO:0000256" key="10">
    <source>
        <dbReference type="RuleBase" id="RU003805"/>
    </source>
</evidence>
<evidence type="ECO:0000256" key="4">
    <source>
        <dbReference type="ARBA" id="ARBA00022679"/>
    </source>
</evidence>
<name>A0A854QEG6_CRYNE</name>
<dbReference type="PROSITE" id="PS00900">
    <property type="entry name" value="RNA_POL_PHAGE_1"/>
    <property type="match status" value="1"/>
</dbReference>
<dbReference type="GO" id="GO:0034245">
    <property type="term" value="C:mitochondrial DNA-directed RNA polymerase complex"/>
    <property type="evidence" value="ECO:0007669"/>
    <property type="project" value="TreeGrafter"/>
</dbReference>
<keyword evidence="3 10" id="KW-0240">DNA-directed RNA polymerase</keyword>
<sequence length="1324" mass="146280">MLPLRVIARSKTPLRSSVRACPFSSPSASRLRPAAPAPHATDYHHPLPPFPSPFRTQPLLNLPSPLPNDISPAPDSPQASLYPSTGVIDSISMISICLRRPEHVPRAYQIFTQLLHDSPTGQMRIPEAKVWAMVIEGVASLGNVHSHGSSAPKWRGRAARLVEQWGEAHGARSSKEPAGMDRDGLRVYQGWFNGLINSHSPLDPIIPYLEHSSLPISSLLQGLEPSALPLACQAVIEAADSHSLPGLRQDVLAFQGLEKQRREELVSEIIEEVTPVTESAGKSSKQAHISHRNEARFAIANLRQALSAIDSSSIPINRQRALENASLQAARAELEESAKRIQAAGDTSTLQRSVLQSWMHAWLGELTVELEKRIASMQAEIDALPESKAAVTPPKYSATARMKPQVLLMYLSLLPVDKLALITILEIMRMSGSGGIADGMKVLRGMVAVGKAVETEFRAETIKNVAGVDSYHWLKTIDPQTQKPSRQLIGSVWKKIGEQANQAKRVGKNEGGGILPPNHDDMQDIWTPAWSRMIQLGVGSELVDALLKVAKVERTAKDRNTGEIITELQPAFTHAYEYVRGKKLGVIKLNPVVAARLAKDDIGVVIHPKHLPMLVEPRPWTAHNKGGYLLHSVPVMRYKESLEQQKWLKAASEEGHLEPVFHGLDVLSSTPWRVNRRVFDVVLESWNRGEPIADIPPSEDKAHYEFPEKPDSSDQDPQMRVQYVEKTKAVLAQQRKDHAERCKFNYNIEIARSYLKDIFYLPHNMDFRGRAYPIPPHLSPVGDDLCRGLLTFGTKKPLGETGLKWLQIHLANVYGYDKASFAERARFAQEHEADIFDSADHPLDGKRWWLKAEDPWQCLATCFELAAALRSPNPSAYESSLPVHQDGTCNGMQHYAALGGDVRGAKAVNLEAGDRPADIYTGVVDIVNKVVEEDKKAGHDIALLIKEPLGRKVVKQTVMTTVYGVTFVGARDQIAKQLHARGDIAQEHIFAVSSYIAKTVLNCIGDLFSGAKAIMDWLTTSARLISRSIPPTRVQEAATNLTSTSRTGKITSRAAKEFMSAVIWTTPLGLPVVQPYRKAHKKQIMTALQSVYISDPNAPSEVSPQKQATAFPPNFIHSLDATHMLLTALKCKQNNVAFASVHDSYWTHAATVEKMSDLIRDTFVELHSQDLVGKLREDFLDRYGEYCIPIQSAKNISTTAAKRKAAIAQRRKAMSVMLAEHDGGGESFTNSDPDARFDNAILNAEVDLIASTPEQVDVKAAEAISLPADKIVEIAGISGLDDEDVDIFRAGKQNWVKFRDVLPPCPPRGVFEVRRVKQSAYFFS</sequence>
<dbReference type="InterPro" id="IPR046950">
    <property type="entry name" value="DNA-dir_Rpol_C_phage-type"/>
</dbReference>
<dbReference type="EC" id="2.7.7.6" evidence="10"/>
<dbReference type="PROSITE" id="PS00489">
    <property type="entry name" value="RNA_POL_PHAGE_2"/>
    <property type="match status" value="1"/>
</dbReference>
<dbReference type="EMBL" id="AMKT01000040">
    <property type="protein sequence ID" value="OXG22331.1"/>
    <property type="molecule type" value="Genomic_DNA"/>
</dbReference>
<keyword evidence="7" id="KW-0496">Mitochondrion</keyword>
<dbReference type="PANTHER" id="PTHR10102">
    <property type="entry name" value="DNA-DIRECTED RNA POLYMERASE, MITOCHONDRIAL"/>
    <property type="match status" value="1"/>
</dbReference>
<keyword evidence="6" id="KW-0809">Transit peptide</keyword>
<evidence type="ECO:0000256" key="7">
    <source>
        <dbReference type="ARBA" id="ARBA00023128"/>
    </source>
</evidence>
<dbReference type="FunFam" id="1.10.1320.10:FF:000004">
    <property type="entry name" value="DNA-directed RNA polymerase"/>
    <property type="match status" value="1"/>
</dbReference>
<evidence type="ECO:0000256" key="5">
    <source>
        <dbReference type="ARBA" id="ARBA00022695"/>
    </source>
</evidence>
<feature type="compositionally biased region" description="Low complexity" evidence="11">
    <location>
        <begin position="24"/>
        <end position="38"/>
    </location>
</feature>
<dbReference type="FunFam" id="1.10.150.20:FF:000041">
    <property type="entry name" value="DNA-directed RNA polymerase"/>
    <property type="match status" value="1"/>
</dbReference>
<comment type="function">
    <text evidence="10">DNA-dependent RNA polymerase catalyzes the transcription of DNA into RNA using the four ribonucleoside triphosphates as substrates.</text>
</comment>
<dbReference type="InterPro" id="IPR043502">
    <property type="entry name" value="DNA/RNA_pol_sf"/>
</dbReference>
<evidence type="ECO:0000256" key="11">
    <source>
        <dbReference type="SAM" id="MobiDB-lite"/>
    </source>
</evidence>
<evidence type="ECO:0000313" key="13">
    <source>
        <dbReference type="EMBL" id="OXG22331.1"/>
    </source>
</evidence>
<dbReference type="Pfam" id="PF00940">
    <property type="entry name" value="RNA_pol"/>
    <property type="match status" value="1"/>
</dbReference>
<evidence type="ECO:0000256" key="3">
    <source>
        <dbReference type="ARBA" id="ARBA00022478"/>
    </source>
</evidence>
<dbReference type="Gene3D" id="1.10.287.260">
    <property type="match status" value="1"/>
</dbReference>
<dbReference type="InterPro" id="IPR037159">
    <property type="entry name" value="RNA_POL_N_sf"/>
</dbReference>
<evidence type="ECO:0000256" key="9">
    <source>
        <dbReference type="ARBA" id="ARBA00048552"/>
    </source>
</evidence>
<gene>
    <name evidence="13" type="ORF">C361_02990</name>
</gene>
<organism evidence="13 14">
    <name type="scientific">Cryptococcus neoformans Tu259-1</name>
    <dbReference type="NCBI Taxonomy" id="1230072"/>
    <lineage>
        <taxon>Eukaryota</taxon>
        <taxon>Fungi</taxon>
        <taxon>Dikarya</taxon>
        <taxon>Basidiomycota</taxon>
        <taxon>Agaricomycotina</taxon>
        <taxon>Tremellomycetes</taxon>
        <taxon>Tremellales</taxon>
        <taxon>Cryptococcaceae</taxon>
        <taxon>Cryptococcus</taxon>
        <taxon>Cryptococcus neoformans species complex</taxon>
    </lineage>
</organism>
<feature type="region of interest" description="Disordered" evidence="11">
    <location>
        <begin position="697"/>
        <end position="717"/>
    </location>
</feature>
<feature type="compositionally biased region" description="Basic and acidic residues" evidence="11">
    <location>
        <begin position="698"/>
        <end position="712"/>
    </location>
</feature>
<dbReference type="SMART" id="SM01311">
    <property type="entry name" value="RPOL_N"/>
    <property type="match status" value="1"/>
</dbReference>
<dbReference type="GO" id="GO:0006390">
    <property type="term" value="P:mitochondrial transcription"/>
    <property type="evidence" value="ECO:0007669"/>
    <property type="project" value="TreeGrafter"/>
</dbReference>